<dbReference type="SUPFAM" id="SSF51735">
    <property type="entry name" value="NAD(P)-binding Rossmann-fold domains"/>
    <property type="match status" value="1"/>
</dbReference>
<comment type="similarity">
    <text evidence="1 2">Belongs to the dTDP-4-dehydrorhamnose reductase family.</text>
</comment>
<gene>
    <name evidence="5" type="ORF">C2L80_13125</name>
    <name evidence="4" type="ORF">K8V16_05680</name>
</gene>
<accession>A0A2K2U1R5</accession>
<sequence length="286" mass="31107">MRFLVLGASGMAGHTISLYLKERGHEVTGFSRRPVAFLERQVNGDARDEALLARTVGGGGFDVVVNCVGVLNQHAERDPEGAAYLNGELPHVLARLAEGMPTRVFHMSTDCVFAGNTGPYTEDSVPDGETVYDRTKAAGELRDGKNLTFRNSIVGPDTDPGGIGLLNWFMAQEGPVEGWTRALWTGLTTLELARAMEAAAREDVCGLVNMVPEGPISKCDLLRLFNEHLRGGSVEVRACGSVALDKTLVRTNFDCSFRPAPYAEQVAGMAAWMRAHRDLYPHYRIG</sequence>
<dbReference type="Proteomes" id="UP000789325">
    <property type="component" value="Unassembled WGS sequence"/>
</dbReference>
<dbReference type="Proteomes" id="UP000236488">
    <property type="component" value="Unassembled WGS sequence"/>
</dbReference>
<comment type="caution">
    <text evidence="5">The sequence shown here is derived from an EMBL/GenBank/DDBJ whole genome shotgun (WGS) entry which is preliminary data.</text>
</comment>
<dbReference type="Gene3D" id="3.40.50.720">
    <property type="entry name" value="NAD(P)-binding Rossmann-like Domain"/>
    <property type="match status" value="1"/>
</dbReference>
<dbReference type="EC" id="1.1.1.133" evidence="2"/>
<protein>
    <recommendedName>
        <fullName evidence="2">dTDP-4-dehydrorhamnose reductase</fullName>
        <ecNumber evidence="2">1.1.1.133</ecNumber>
    </recommendedName>
</protein>
<evidence type="ECO:0000313" key="4">
    <source>
        <dbReference type="EMBL" id="HJH43270.1"/>
    </source>
</evidence>
<name>A0A2K2U1R5_9ACTN</name>
<reference evidence="5 6" key="1">
    <citation type="journal article" date="2018" name="Int. J. Syst. Evol. Microbiol.">
        <title>Rubneribacter badeniensis gen. nov., sp. nov. and Enteroscipio rubneri gen. nov., sp. nov., new members of the Eggerthellaceae isolated from human faeces.</title>
        <authorList>
            <person name="Danylec N."/>
            <person name="Gobl A."/>
            <person name="Stoll D.A."/>
            <person name="Hetzer B."/>
            <person name="Kulling S.E."/>
            <person name="Huch M."/>
        </authorList>
    </citation>
    <scope>NUCLEOTIDE SEQUENCE [LARGE SCALE GENOMIC DNA]</scope>
    <source>
        <strain evidence="5 6">ResAG-85</strain>
    </source>
</reference>
<reference evidence="4" key="3">
    <citation type="submission" date="2021-09" db="EMBL/GenBank/DDBJ databases">
        <authorList>
            <person name="Gilroy R."/>
        </authorList>
    </citation>
    <scope>NUCLEOTIDE SEQUENCE</scope>
    <source>
        <strain evidence="4">USAMLcec12-2067</strain>
    </source>
</reference>
<dbReference type="EMBL" id="DYZL01000115">
    <property type="protein sequence ID" value="HJH43270.1"/>
    <property type="molecule type" value="Genomic_DNA"/>
</dbReference>
<comment type="function">
    <text evidence="2">Catalyzes the reduction of dTDP-6-deoxy-L-lyxo-4-hexulose to yield dTDP-L-rhamnose.</text>
</comment>
<dbReference type="RefSeq" id="WP_103263352.1">
    <property type="nucleotide sequence ID" value="NZ_DBEYRC010000097.1"/>
</dbReference>
<dbReference type="InterPro" id="IPR005913">
    <property type="entry name" value="dTDP_dehydrorham_reduct"/>
</dbReference>
<keyword evidence="2" id="KW-0521">NADP</keyword>
<dbReference type="InterPro" id="IPR029903">
    <property type="entry name" value="RmlD-like-bd"/>
</dbReference>
<keyword evidence="2" id="KW-0560">Oxidoreductase</keyword>
<dbReference type="GO" id="GO:0008831">
    <property type="term" value="F:dTDP-4-dehydrorhamnose reductase activity"/>
    <property type="evidence" value="ECO:0007669"/>
    <property type="project" value="UniProtKB-EC"/>
</dbReference>
<feature type="domain" description="RmlD-like substrate binding" evidence="3">
    <location>
        <begin position="1"/>
        <end position="140"/>
    </location>
</feature>
<evidence type="ECO:0000259" key="3">
    <source>
        <dbReference type="Pfam" id="PF04321"/>
    </source>
</evidence>
<dbReference type="PANTHER" id="PTHR10491">
    <property type="entry name" value="DTDP-4-DEHYDRORHAMNOSE REDUCTASE"/>
    <property type="match status" value="1"/>
</dbReference>
<dbReference type="PANTHER" id="PTHR10491:SF4">
    <property type="entry name" value="METHIONINE ADENOSYLTRANSFERASE 2 SUBUNIT BETA"/>
    <property type="match status" value="1"/>
</dbReference>
<dbReference type="GO" id="GO:0019305">
    <property type="term" value="P:dTDP-rhamnose biosynthetic process"/>
    <property type="evidence" value="ECO:0007669"/>
    <property type="project" value="UniProtKB-UniPathway"/>
</dbReference>
<keyword evidence="6" id="KW-1185">Reference proteome</keyword>
<evidence type="ECO:0000256" key="2">
    <source>
        <dbReference type="RuleBase" id="RU364082"/>
    </source>
</evidence>
<proteinExistence type="inferred from homology"/>
<comment type="pathway">
    <text evidence="2">Carbohydrate biosynthesis; dTDP-L-rhamnose biosynthesis.</text>
</comment>
<dbReference type="UniPathway" id="UPA00124"/>
<evidence type="ECO:0000256" key="1">
    <source>
        <dbReference type="ARBA" id="ARBA00010944"/>
    </source>
</evidence>
<reference evidence="4" key="2">
    <citation type="journal article" date="2021" name="PeerJ">
        <title>Extensive microbial diversity within the chicken gut microbiome revealed by metagenomics and culture.</title>
        <authorList>
            <person name="Gilroy R."/>
            <person name="Ravi A."/>
            <person name="Getino M."/>
            <person name="Pursley I."/>
            <person name="Horton D.L."/>
            <person name="Alikhan N.F."/>
            <person name="Baker D."/>
            <person name="Gharbi K."/>
            <person name="Hall N."/>
            <person name="Watson M."/>
            <person name="Adriaenssens E.M."/>
            <person name="Foster-Nyarko E."/>
            <person name="Jarju S."/>
            <person name="Secka A."/>
            <person name="Antonio M."/>
            <person name="Oren A."/>
            <person name="Chaudhuri R.R."/>
            <person name="La Ragione R."/>
            <person name="Hildebrand F."/>
            <person name="Pallen M.J."/>
        </authorList>
    </citation>
    <scope>NUCLEOTIDE SEQUENCE</scope>
    <source>
        <strain evidence="4">USAMLcec12-2067</strain>
    </source>
</reference>
<evidence type="ECO:0000313" key="5">
    <source>
        <dbReference type="EMBL" id="PNV64222.1"/>
    </source>
</evidence>
<organism evidence="5 6">
    <name type="scientific">Rubneribacter badeniensis</name>
    <dbReference type="NCBI Taxonomy" id="2070688"/>
    <lineage>
        <taxon>Bacteria</taxon>
        <taxon>Bacillati</taxon>
        <taxon>Actinomycetota</taxon>
        <taxon>Coriobacteriia</taxon>
        <taxon>Eggerthellales</taxon>
        <taxon>Eggerthellaceae</taxon>
        <taxon>Rubneribacter</taxon>
    </lineage>
</organism>
<dbReference type="AlphaFoldDB" id="A0A2K2U1R5"/>
<dbReference type="Pfam" id="PF04321">
    <property type="entry name" value="RmlD_sub_bind"/>
    <property type="match status" value="1"/>
</dbReference>
<dbReference type="InterPro" id="IPR036291">
    <property type="entry name" value="NAD(P)-bd_dom_sf"/>
</dbReference>
<dbReference type="EMBL" id="PPEL01000139">
    <property type="protein sequence ID" value="PNV64222.1"/>
    <property type="molecule type" value="Genomic_DNA"/>
</dbReference>
<dbReference type="GO" id="GO:0005829">
    <property type="term" value="C:cytosol"/>
    <property type="evidence" value="ECO:0007669"/>
    <property type="project" value="TreeGrafter"/>
</dbReference>
<evidence type="ECO:0000313" key="6">
    <source>
        <dbReference type="Proteomes" id="UP000236488"/>
    </source>
</evidence>